<organism evidence="10 11">
    <name type="scientific">Simkania negevensis</name>
    <dbReference type="NCBI Taxonomy" id="83561"/>
    <lineage>
        <taxon>Bacteria</taxon>
        <taxon>Pseudomonadati</taxon>
        <taxon>Chlamydiota</taxon>
        <taxon>Chlamydiia</taxon>
        <taxon>Parachlamydiales</taxon>
        <taxon>Simkaniaceae</taxon>
        <taxon>Simkania</taxon>
    </lineage>
</organism>
<accession>A0ABS3AP99</accession>
<keyword evidence="8 9" id="KW-0472">Membrane</keyword>
<name>A0ABS3AP99_9BACT</name>
<comment type="caution">
    <text evidence="10">The sequence shown here is derived from an EMBL/GenBank/DDBJ whole genome shotgun (WGS) entry which is preliminary data.</text>
</comment>
<dbReference type="Pfam" id="PF01040">
    <property type="entry name" value="UbiA"/>
    <property type="match status" value="1"/>
</dbReference>
<keyword evidence="11" id="KW-1185">Reference proteome</keyword>
<feature type="transmembrane region" description="Helical" evidence="9">
    <location>
        <begin position="12"/>
        <end position="33"/>
    </location>
</feature>
<dbReference type="InterPro" id="IPR000537">
    <property type="entry name" value="UbiA_prenyltransferase"/>
</dbReference>
<feature type="transmembrane region" description="Helical" evidence="9">
    <location>
        <begin position="164"/>
        <end position="184"/>
    </location>
</feature>
<dbReference type="EMBL" id="JAFITR010000001">
    <property type="protein sequence ID" value="MBN4066460.1"/>
    <property type="molecule type" value="Genomic_DNA"/>
</dbReference>
<keyword evidence="7 9" id="KW-1133">Transmembrane helix</keyword>
<keyword evidence="4" id="KW-1003">Cell membrane</keyword>
<evidence type="ECO:0000256" key="6">
    <source>
        <dbReference type="ARBA" id="ARBA00022692"/>
    </source>
</evidence>
<dbReference type="PANTHER" id="PTHR11048:SF28">
    <property type="entry name" value="4-HYDROXYBENZOATE POLYPRENYLTRANSFERASE, MITOCHONDRIAL"/>
    <property type="match status" value="1"/>
</dbReference>
<gene>
    <name evidence="10" type="ORF">JYU14_00020</name>
</gene>
<protein>
    <submittedName>
        <fullName evidence="10">UbiA family prenyltransferase</fullName>
    </submittedName>
</protein>
<feature type="transmembrane region" description="Helical" evidence="9">
    <location>
        <begin position="88"/>
        <end position="107"/>
    </location>
</feature>
<feature type="transmembrane region" description="Helical" evidence="9">
    <location>
        <begin position="235"/>
        <end position="253"/>
    </location>
</feature>
<comment type="cofactor">
    <cofactor evidence="1">
        <name>Mg(2+)</name>
        <dbReference type="ChEBI" id="CHEBI:18420"/>
    </cofactor>
</comment>
<dbReference type="Gene3D" id="1.20.120.1780">
    <property type="entry name" value="UbiA prenyltransferase"/>
    <property type="match status" value="1"/>
</dbReference>
<dbReference type="InterPro" id="IPR006371">
    <property type="entry name" value="Polyprenyltransferase_UbiA-li"/>
</dbReference>
<comment type="similarity">
    <text evidence="3">Belongs to the UbiA prenyltransferase family.</text>
</comment>
<evidence type="ECO:0000313" key="10">
    <source>
        <dbReference type="EMBL" id="MBN4066460.1"/>
    </source>
</evidence>
<dbReference type="Proteomes" id="UP000722121">
    <property type="component" value="Unassembled WGS sequence"/>
</dbReference>
<dbReference type="InterPro" id="IPR044878">
    <property type="entry name" value="UbiA_sf"/>
</dbReference>
<dbReference type="PANTHER" id="PTHR11048">
    <property type="entry name" value="PRENYLTRANSFERASES"/>
    <property type="match status" value="1"/>
</dbReference>
<sequence>MIVWKTFRRLILLEQTLFGLPWAFAGAILPLAIPNTPLLAFGPLQWLFIVLAFFFARTAGMSFNRLIDRKIDGDNPRTRMRVLPSGEATPLQVGVLAWTAAAGFVVTCGLINMPILLLSPLLLLLLIGYSYTKRFTSLCHFVLGAIQFFVPICAWIAITGVWAWPPVFLGLAALTLFAGTDIVYQMQDLSFDKKRGLVSLPVVLGIEKSMTFVRLLHIASITCLVALSFFLSHAIIYLVGVGCIATIFLYMHWKLSLHSYEVGRFFFRCNTLVGVSAFIICIGALL</sequence>
<evidence type="ECO:0000313" key="11">
    <source>
        <dbReference type="Proteomes" id="UP000722121"/>
    </source>
</evidence>
<evidence type="ECO:0000256" key="9">
    <source>
        <dbReference type="SAM" id="Phobius"/>
    </source>
</evidence>
<evidence type="ECO:0000256" key="2">
    <source>
        <dbReference type="ARBA" id="ARBA00004141"/>
    </source>
</evidence>
<dbReference type="NCBIfam" id="TIGR01475">
    <property type="entry name" value="ubiA_other"/>
    <property type="match status" value="1"/>
</dbReference>
<feature type="transmembrane region" description="Helical" evidence="9">
    <location>
        <begin position="113"/>
        <end position="131"/>
    </location>
</feature>
<comment type="subcellular location">
    <subcellularLocation>
        <location evidence="2">Membrane</location>
        <topology evidence="2">Multi-pass membrane protein</topology>
    </subcellularLocation>
</comment>
<reference evidence="10 11" key="1">
    <citation type="submission" date="2021-02" db="EMBL/GenBank/DDBJ databases">
        <title>Activity-based single-cell genomes from oceanic crustal fluid captures similar information to metagenomic and metatranscriptomic surveys with orders of magnitude less sampling.</title>
        <authorList>
            <person name="D'Angelo T.S."/>
            <person name="Orcutt B.N."/>
        </authorList>
    </citation>
    <scope>NUCLEOTIDE SEQUENCE [LARGE SCALE GENOMIC DNA]</scope>
    <source>
        <strain evidence="10">AH-315-G07</strain>
    </source>
</reference>
<evidence type="ECO:0000256" key="4">
    <source>
        <dbReference type="ARBA" id="ARBA00022475"/>
    </source>
</evidence>
<evidence type="ECO:0000256" key="7">
    <source>
        <dbReference type="ARBA" id="ARBA00022989"/>
    </source>
</evidence>
<keyword evidence="5" id="KW-0808">Transferase</keyword>
<evidence type="ECO:0000256" key="3">
    <source>
        <dbReference type="ARBA" id="ARBA00005985"/>
    </source>
</evidence>
<feature type="transmembrane region" description="Helical" evidence="9">
    <location>
        <begin position="138"/>
        <end position="158"/>
    </location>
</feature>
<evidence type="ECO:0000256" key="5">
    <source>
        <dbReference type="ARBA" id="ARBA00022679"/>
    </source>
</evidence>
<keyword evidence="6 9" id="KW-0812">Transmembrane</keyword>
<proteinExistence type="inferred from homology"/>
<feature type="transmembrane region" description="Helical" evidence="9">
    <location>
        <begin position="45"/>
        <end position="67"/>
    </location>
</feature>
<dbReference type="InterPro" id="IPR039653">
    <property type="entry name" value="Prenyltransferase"/>
</dbReference>
<evidence type="ECO:0000256" key="8">
    <source>
        <dbReference type="ARBA" id="ARBA00023136"/>
    </source>
</evidence>
<dbReference type="CDD" id="cd13959">
    <property type="entry name" value="PT_UbiA_COQ2"/>
    <property type="match status" value="1"/>
</dbReference>
<evidence type="ECO:0000256" key="1">
    <source>
        <dbReference type="ARBA" id="ARBA00001946"/>
    </source>
</evidence>
<feature type="transmembrane region" description="Helical" evidence="9">
    <location>
        <begin position="265"/>
        <end position="285"/>
    </location>
</feature>
<dbReference type="Gene3D" id="1.10.357.140">
    <property type="entry name" value="UbiA prenyltransferase"/>
    <property type="match status" value="1"/>
</dbReference>